<feature type="signal peptide" evidence="1">
    <location>
        <begin position="1"/>
        <end position="20"/>
    </location>
</feature>
<evidence type="ECO:0008006" key="4">
    <source>
        <dbReference type="Google" id="ProtNLM"/>
    </source>
</evidence>
<dbReference type="RefSeq" id="WP_094486640.1">
    <property type="nucleotide sequence ID" value="NZ_NOXX01000203.1"/>
</dbReference>
<sequence length="213" mass="23733">MKFGKLYIALFVLLSGGVFAQFDTGKRSVGIAPVTPKAAPKEVQKPDEKEKSTILPEVLKPESNKPIVEEKPLSLTPSNEFMSNSREFTKVFEGELNKIKPQRKKQSLGTIKVKTKSVYIRCRDSQAIDGDQIRITWNETLIANRLTLTGGFQGIELQLDKGYNYIDFKVINEGDSGPNTAQYEIVDKAGNVLANAFWDMNSGDTATMVLIRE</sequence>
<organism evidence="2 3">
    <name type="scientific">Flavobacterium aurantiibacter</name>
    <dbReference type="NCBI Taxonomy" id="2023067"/>
    <lineage>
        <taxon>Bacteria</taxon>
        <taxon>Pseudomonadati</taxon>
        <taxon>Bacteroidota</taxon>
        <taxon>Flavobacteriia</taxon>
        <taxon>Flavobacteriales</taxon>
        <taxon>Flavobacteriaceae</taxon>
        <taxon>Flavobacterium</taxon>
    </lineage>
</organism>
<accession>A0A255ZPZ2</accession>
<proteinExistence type="predicted"/>
<reference evidence="2 3" key="1">
    <citation type="submission" date="2017-07" db="EMBL/GenBank/DDBJ databases">
        <title>Flavobacterium cyanobacteriorum sp. nov., isolated from cyanobacterial aggregates in a eutrophic lake.</title>
        <authorList>
            <person name="Cai H."/>
        </authorList>
    </citation>
    <scope>NUCLEOTIDE SEQUENCE [LARGE SCALE GENOMIC DNA]</scope>
    <source>
        <strain evidence="2 3">TH167</strain>
    </source>
</reference>
<dbReference type="OrthoDB" id="1148517at2"/>
<keyword evidence="3" id="KW-1185">Reference proteome</keyword>
<comment type="caution">
    <text evidence="2">The sequence shown here is derived from an EMBL/GenBank/DDBJ whole genome shotgun (WGS) entry which is preliminary data.</text>
</comment>
<dbReference type="AlphaFoldDB" id="A0A255ZPZ2"/>
<gene>
    <name evidence="2" type="ORF">CHX27_10015</name>
</gene>
<dbReference type="Proteomes" id="UP000216035">
    <property type="component" value="Unassembled WGS sequence"/>
</dbReference>
<evidence type="ECO:0000313" key="2">
    <source>
        <dbReference type="EMBL" id="OYQ43479.1"/>
    </source>
</evidence>
<evidence type="ECO:0000256" key="1">
    <source>
        <dbReference type="SAM" id="SignalP"/>
    </source>
</evidence>
<feature type="chain" id="PRO_5012558757" description="Ig-like domain-containing protein" evidence="1">
    <location>
        <begin position="21"/>
        <end position="213"/>
    </location>
</feature>
<evidence type="ECO:0000313" key="3">
    <source>
        <dbReference type="Proteomes" id="UP000216035"/>
    </source>
</evidence>
<name>A0A255ZPZ2_9FLAO</name>
<keyword evidence="1" id="KW-0732">Signal</keyword>
<dbReference type="EMBL" id="NOXX01000203">
    <property type="protein sequence ID" value="OYQ43479.1"/>
    <property type="molecule type" value="Genomic_DNA"/>
</dbReference>
<protein>
    <recommendedName>
        <fullName evidence="4">Ig-like domain-containing protein</fullName>
    </recommendedName>
</protein>